<dbReference type="EC" id="3.4.21.96" evidence="12"/>
<feature type="signal peptide" evidence="9">
    <location>
        <begin position="1"/>
        <end position="37"/>
    </location>
</feature>
<evidence type="ECO:0000256" key="4">
    <source>
        <dbReference type="ARBA" id="ARBA00022801"/>
    </source>
</evidence>
<evidence type="ECO:0000256" key="7">
    <source>
        <dbReference type="RuleBase" id="RU003355"/>
    </source>
</evidence>
<dbReference type="PROSITE" id="PS51892">
    <property type="entry name" value="SUBTILASE"/>
    <property type="match status" value="1"/>
</dbReference>
<feature type="compositionally biased region" description="Polar residues" evidence="8">
    <location>
        <begin position="109"/>
        <end position="120"/>
    </location>
</feature>
<dbReference type="PANTHER" id="PTHR43806:SF11">
    <property type="entry name" value="CEREVISIN-RELATED"/>
    <property type="match status" value="1"/>
</dbReference>
<dbReference type="Gene3D" id="2.60.40.4070">
    <property type="match status" value="1"/>
</dbReference>
<dbReference type="Gene3D" id="2.60.40.10">
    <property type="entry name" value="Immunoglobulins"/>
    <property type="match status" value="1"/>
</dbReference>
<dbReference type="CDD" id="cd07475">
    <property type="entry name" value="Peptidases_S8_C5a_Peptidase"/>
    <property type="match status" value="1"/>
</dbReference>
<evidence type="ECO:0000256" key="2">
    <source>
        <dbReference type="ARBA" id="ARBA00022670"/>
    </source>
</evidence>
<dbReference type="InterPro" id="IPR023828">
    <property type="entry name" value="Peptidase_S8_Ser-AS"/>
</dbReference>
<dbReference type="InterPro" id="IPR010435">
    <property type="entry name" value="C5a/SBT2-like_Fn3"/>
</dbReference>
<dbReference type="RefSeq" id="WP_349641548.1">
    <property type="nucleotide sequence ID" value="NZ_CAWVOH010000001.1"/>
</dbReference>
<evidence type="ECO:0000313" key="12">
    <source>
        <dbReference type="EMBL" id="CAK8054005.1"/>
    </source>
</evidence>
<feature type="region of interest" description="Disordered" evidence="8">
    <location>
        <begin position="35"/>
        <end position="120"/>
    </location>
</feature>
<dbReference type="InterPro" id="IPR023827">
    <property type="entry name" value="Peptidase_S8_Asp-AS"/>
</dbReference>
<feature type="domain" description="C5a peptidase/Subtilisin-like protease SBT2-like Fn3-like" evidence="11">
    <location>
        <begin position="498"/>
        <end position="603"/>
    </location>
</feature>
<evidence type="ECO:0000256" key="8">
    <source>
        <dbReference type="SAM" id="MobiDB-lite"/>
    </source>
</evidence>
<evidence type="ECO:0000259" key="11">
    <source>
        <dbReference type="Pfam" id="PF06280"/>
    </source>
</evidence>
<evidence type="ECO:0000256" key="3">
    <source>
        <dbReference type="ARBA" id="ARBA00022729"/>
    </source>
</evidence>
<evidence type="ECO:0000256" key="1">
    <source>
        <dbReference type="ARBA" id="ARBA00011073"/>
    </source>
</evidence>
<dbReference type="InterPro" id="IPR050131">
    <property type="entry name" value="Peptidase_S8_subtilisin-like"/>
</dbReference>
<dbReference type="InterPro" id="IPR015500">
    <property type="entry name" value="Peptidase_S8_subtilisin-rel"/>
</dbReference>
<evidence type="ECO:0000256" key="5">
    <source>
        <dbReference type="ARBA" id="ARBA00022825"/>
    </source>
</evidence>
<feature type="domain" description="Peptidase S8/S53" evidence="10">
    <location>
        <begin position="150"/>
        <end position="474"/>
    </location>
</feature>
<dbReference type="SUPFAM" id="SSF52743">
    <property type="entry name" value="Subtilisin-like"/>
    <property type="match status" value="1"/>
</dbReference>
<organism evidence="12 13">
    <name type="scientific">Eupransor demetentiae</name>
    <dbReference type="NCBI Taxonomy" id="3109584"/>
    <lineage>
        <taxon>Bacteria</taxon>
        <taxon>Bacillati</taxon>
        <taxon>Bacillota</taxon>
        <taxon>Bacilli</taxon>
        <taxon>Lactobacillales</taxon>
        <taxon>Lactobacillaceae</taxon>
        <taxon>Eupransor</taxon>
    </lineage>
</organism>
<dbReference type="GO" id="GO:0016787">
    <property type="term" value="F:hydrolase activity"/>
    <property type="evidence" value="ECO:0007669"/>
    <property type="project" value="UniProtKB-KW"/>
</dbReference>
<feature type="compositionally biased region" description="Low complexity" evidence="8">
    <location>
        <begin position="80"/>
        <end position="106"/>
    </location>
</feature>
<dbReference type="Proteomes" id="UP001314241">
    <property type="component" value="Unassembled WGS sequence"/>
</dbReference>
<keyword evidence="3 9" id="KW-0732">Signal</keyword>
<dbReference type="InterPro" id="IPR036852">
    <property type="entry name" value="Peptidase_S8/S53_dom_sf"/>
</dbReference>
<sequence>MLIQKNFNSSKSKLHYLFGSSLLALTGSMALSANASADSLTTQTTTTTTGKHSRNTTKIVVKQDGSDSTDQGTISHKEPASSTASSSSQSDSDSANSSSLNLTSAQPKEATTTENPAASNLTASNIAAPANQADLTKINANQAWQNGYTGKGQVVAVIDTGIDASNPAFTLADPTTAAITKEAAQARIKELGYGEYLSEKIPFAYNYVSNSSDNITNNANQHGQHVAGTVAANGPVGNKEYTMGIAPDAQILAMRVQDDGNNIDAIAKAIHDAVDLGANVIQISYGTNYAAQQKQNELQAAVNYASQHGVLVAVSSGNDGNSGSIISADNATPGTDTLAYQPVNSGTIGDPGTADTAITVAAENSLTGDQDAMFNGSSWGPMPDLTLKPDISAPGVGIVSTYGQDDYKKAIGTSMAAPHVSGSALLVNQHLKTLNMPSSANLAMVEKLMLMNTATPKVDYAHNTYISPRQQGAGGLNTGAAVENTVTVNSANGQGSASLYAIGEQTNFDLTLTNYSDQDHSYSISNLGGPMTDLVDPSTKQSYDQYLSGASLTAGKQTVTVPAHSQVTVPFNLNLTDVSKQKNVEGFVQFKSLDGQPDLSVPYYGYYGDPTQQSVFDASANQADSYFGGNYLLDNQNFPMGVTDTYSLKSMVSGQEKYDWQQVAKLVQDGKVAFSPKLSNGPSIMPYEFTNQNLQDLKVEILDKTGRVVRTISDNKDVSKSSYRPDTLGTNNMDLALYAKDLSWDGTLYNSQTDTNYVAPDGEYTYRLTGTLWTDGSNKVQSVDYPVIIDTTAPEVTDLTYDQNSQTIDIHYKDEGSGFTDYSVAKVLINNHVKTVPMAGSFTDASRTTGDLKVKLDADDLAAMGDTHNVINVVLSDVANNTAGRSLITDAVASGNPVVLYNAVPNVPLNKDGGVYDAKTDIFQLYGATSLPSIDVNNQIVYPDADGYFTANLKLADSPSIKVTNPANGQVLTEFSLAYPQASFEWASVAADPNDSSQMIVTAQVPQTEGGTTNAFIRNYATNDVYTGQVQNGVATFTVPKPATDSNVILDGWSTLYMADGTAIHSGTNTVNVQGNQIPKDLTVVNATGMGAASASWNVQNPTLPGRNNPNTADTTDSDLQNKQIHFDNVNNNGSDTHYGREAVTDGYYNEESQLFTVTGTVSNNVQSLKVMTNSSYASDSANNVAIDKNGHFSFTIPMKNTELKGVAYQLQTKSGDTKNGMVQVLLDTVAPSLTINQNAGDETVQNDANTTTVYTKNPSFTLSGQANDNLDGYRFFINDDNLYTEYKVAGYSGINGSVNGDLNPYPAHNFSQTYQLNDNGDQSTTHTYNVKVVDQLGNTTSKKVIVNYQAQSLAAPSYVQDGQTVTVLNPKSGDQYSTDGGQTWSAYTRPLELESGNLQLRTQDASGNTSSTVTVPANSNSSKDQLPTVNV</sequence>
<dbReference type="Pfam" id="PF00082">
    <property type="entry name" value="Peptidase_S8"/>
    <property type="match status" value="1"/>
</dbReference>
<comment type="caution">
    <text evidence="12">The sequence shown here is derived from an EMBL/GenBank/DDBJ whole genome shotgun (WGS) entry which is preliminary data.</text>
</comment>
<gene>
    <name evidence="12" type="ORF">R54876_GBNLAHCA_00564</name>
</gene>
<evidence type="ECO:0000256" key="6">
    <source>
        <dbReference type="PROSITE-ProRule" id="PRU01240"/>
    </source>
</evidence>
<dbReference type="InterPro" id="IPR034216">
    <property type="entry name" value="C5a_Peptidase"/>
</dbReference>
<keyword evidence="4 6" id="KW-0378">Hydrolase</keyword>
<dbReference type="PANTHER" id="PTHR43806">
    <property type="entry name" value="PEPTIDASE S8"/>
    <property type="match status" value="1"/>
</dbReference>
<evidence type="ECO:0000259" key="10">
    <source>
        <dbReference type="Pfam" id="PF00082"/>
    </source>
</evidence>
<dbReference type="PROSITE" id="PS00136">
    <property type="entry name" value="SUBTILASE_ASP"/>
    <property type="match status" value="1"/>
</dbReference>
<feature type="active site" description="Charge relay system" evidence="6">
    <location>
        <position position="414"/>
    </location>
</feature>
<feature type="region of interest" description="Disordered" evidence="8">
    <location>
        <begin position="1403"/>
        <end position="1432"/>
    </location>
</feature>
<dbReference type="PROSITE" id="PS00138">
    <property type="entry name" value="SUBTILASE_SER"/>
    <property type="match status" value="1"/>
</dbReference>
<feature type="chain" id="PRO_5046530042" evidence="9">
    <location>
        <begin position="38"/>
        <end position="1432"/>
    </location>
</feature>
<keyword evidence="2 6" id="KW-0645">Protease</keyword>
<feature type="active site" description="Charge relay system" evidence="6">
    <location>
        <position position="159"/>
    </location>
</feature>
<evidence type="ECO:0000256" key="9">
    <source>
        <dbReference type="SAM" id="SignalP"/>
    </source>
</evidence>
<keyword evidence="5 6" id="KW-0720">Serine protease</keyword>
<dbReference type="Pfam" id="PF06280">
    <property type="entry name" value="fn3_5"/>
    <property type="match status" value="1"/>
</dbReference>
<reference evidence="12 13" key="1">
    <citation type="submission" date="2024-01" db="EMBL/GenBank/DDBJ databases">
        <authorList>
            <person name="Botero Cardona J."/>
        </authorList>
    </citation>
    <scope>NUCLEOTIDE SEQUENCE [LARGE SCALE GENOMIC DNA]</scope>
    <source>
        <strain evidence="12 13">LMG 33000</strain>
    </source>
</reference>
<feature type="active site" description="Charge relay system" evidence="6">
    <location>
        <position position="222"/>
    </location>
</feature>
<dbReference type="Gene3D" id="3.40.50.200">
    <property type="entry name" value="Peptidase S8/S53 domain"/>
    <property type="match status" value="1"/>
</dbReference>
<dbReference type="PRINTS" id="PR00723">
    <property type="entry name" value="SUBTILISIN"/>
</dbReference>
<name>A0ABM9N4B8_9LACO</name>
<dbReference type="Gene3D" id="2.60.40.1710">
    <property type="entry name" value="Subtilisin-like superfamily"/>
    <property type="match status" value="1"/>
</dbReference>
<protein>
    <submittedName>
        <fullName evidence="12">Subtilisin family (AprE)</fullName>
        <ecNumber evidence="12">3.4.21.96</ecNumber>
    </submittedName>
</protein>
<proteinExistence type="inferred from homology"/>
<dbReference type="EMBL" id="CAWVOH010000001">
    <property type="protein sequence ID" value="CAK8054005.1"/>
    <property type="molecule type" value="Genomic_DNA"/>
</dbReference>
<evidence type="ECO:0000313" key="13">
    <source>
        <dbReference type="Proteomes" id="UP001314241"/>
    </source>
</evidence>
<dbReference type="InterPro" id="IPR000209">
    <property type="entry name" value="Peptidase_S8/S53_dom"/>
</dbReference>
<dbReference type="InterPro" id="IPR013783">
    <property type="entry name" value="Ig-like_fold"/>
</dbReference>
<accession>A0ABM9N4B8</accession>
<feature type="region of interest" description="Disordered" evidence="8">
    <location>
        <begin position="1098"/>
        <end position="1120"/>
    </location>
</feature>
<keyword evidence="13" id="KW-1185">Reference proteome</keyword>
<comment type="similarity">
    <text evidence="1 6 7">Belongs to the peptidase S8 family.</text>
</comment>